<keyword evidence="1" id="KW-0614">Plasmid</keyword>
<keyword evidence="2" id="KW-1185">Reference proteome</keyword>
<sequence>MGRQQERVAARRAIYEAPVARLQQHRARESAVTDLVVPVQVKLCSGTEALADAEVHASALIEKRVPVHGLTAMQAA</sequence>
<protein>
    <submittedName>
        <fullName evidence="1">Uncharacterized protein</fullName>
    </submittedName>
</protein>
<proteinExistence type="predicted"/>
<accession>A0A7T0KQ00</accession>
<evidence type="ECO:0000313" key="2">
    <source>
        <dbReference type="Proteomes" id="UP000594586"/>
    </source>
</evidence>
<organism evidence="1 2">
    <name type="scientific">Corynebacterium qintianiae</name>
    <dbReference type="NCBI Taxonomy" id="2709392"/>
    <lineage>
        <taxon>Bacteria</taxon>
        <taxon>Bacillati</taxon>
        <taxon>Actinomycetota</taxon>
        <taxon>Actinomycetes</taxon>
        <taxon>Mycobacteriales</taxon>
        <taxon>Corynebacteriaceae</taxon>
        <taxon>Corynebacterium</taxon>
    </lineage>
</organism>
<evidence type="ECO:0000313" key="1">
    <source>
        <dbReference type="EMBL" id="QPK84384.1"/>
    </source>
</evidence>
<dbReference type="Proteomes" id="UP000594586">
    <property type="component" value="Plasmid unnamed"/>
</dbReference>
<gene>
    <name evidence="1" type="ORF">G7Y29_10715</name>
</gene>
<dbReference type="EMBL" id="CP064956">
    <property type="protein sequence ID" value="QPK84384.1"/>
    <property type="molecule type" value="Genomic_DNA"/>
</dbReference>
<dbReference type="KEGG" id="cqn:G7Y29_10715"/>
<name>A0A7T0KQ00_9CORY</name>
<reference evidence="1 2" key="1">
    <citation type="submission" date="2020-11" db="EMBL/GenBank/DDBJ databases">
        <title>Corynebacterium sp. MC1420.</title>
        <authorList>
            <person name="Zhou J."/>
        </authorList>
    </citation>
    <scope>NUCLEOTIDE SEQUENCE [LARGE SCALE GENOMIC DNA]</scope>
    <source>
        <strain evidence="1 2">MC1420</strain>
        <plasmid evidence="1 2">unnamed</plasmid>
    </source>
</reference>
<geneLocation type="plasmid" evidence="1 2">
    <name>unnamed</name>
</geneLocation>
<dbReference type="AlphaFoldDB" id="A0A7T0KQ00"/>
<dbReference type="RefSeq" id="WP_165005122.1">
    <property type="nucleotide sequence ID" value="NZ_CP064956.1"/>
</dbReference>